<dbReference type="PANTHER" id="PTHR45969:SF9">
    <property type="entry name" value="RING-TYPE DOMAIN-CONTAINING PROTEIN"/>
    <property type="match status" value="1"/>
</dbReference>
<gene>
    <name evidence="6" type="ORF">LVIROSA_LOCUS22137</name>
</gene>
<dbReference type="SUPFAM" id="SSF57850">
    <property type="entry name" value="RING/U-box"/>
    <property type="match status" value="1"/>
</dbReference>
<feature type="domain" description="RING-type" evidence="5">
    <location>
        <begin position="45"/>
        <end position="87"/>
    </location>
</feature>
<dbReference type="Proteomes" id="UP001157418">
    <property type="component" value="Unassembled WGS sequence"/>
</dbReference>
<dbReference type="EMBL" id="CAKMRJ010004445">
    <property type="protein sequence ID" value="CAH1435720.1"/>
    <property type="molecule type" value="Genomic_DNA"/>
</dbReference>
<dbReference type="GO" id="GO:0061630">
    <property type="term" value="F:ubiquitin protein ligase activity"/>
    <property type="evidence" value="ECO:0007669"/>
    <property type="project" value="TreeGrafter"/>
</dbReference>
<dbReference type="InterPro" id="IPR013083">
    <property type="entry name" value="Znf_RING/FYVE/PHD"/>
</dbReference>
<keyword evidence="3" id="KW-0862">Zinc</keyword>
<dbReference type="AlphaFoldDB" id="A0AAU9NDK7"/>
<protein>
    <recommendedName>
        <fullName evidence="5">RING-type domain-containing protein</fullName>
    </recommendedName>
</protein>
<reference evidence="6 7" key="1">
    <citation type="submission" date="2022-01" db="EMBL/GenBank/DDBJ databases">
        <authorList>
            <person name="Xiong W."/>
            <person name="Schranz E."/>
        </authorList>
    </citation>
    <scope>NUCLEOTIDE SEQUENCE [LARGE SCALE GENOMIC DNA]</scope>
</reference>
<proteinExistence type="predicted"/>
<evidence type="ECO:0000313" key="7">
    <source>
        <dbReference type="Proteomes" id="UP001157418"/>
    </source>
</evidence>
<evidence type="ECO:0000313" key="6">
    <source>
        <dbReference type="EMBL" id="CAH1435720.1"/>
    </source>
</evidence>
<evidence type="ECO:0000256" key="4">
    <source>
        <dbReference type="PROSITE-ProRule" id="PRU00175"/>
    </source>
</evidence>
<dbReference type="GO" id="GO:0008270">
    <property type="term" value="F:zinc ion binding"/>
    <property type="evidence" value="ECO:0007669"/>
    <property type="project" value="UniProtKB-KW"/>
</dbReference>
<evidence type="ECO:0000256" key="3">
    <source>
        <dbReference type="ARBA" id="ARBA00022833"/>
    </source>
</evidence>
<organism evidence="6 7">
    <name type="scientific">Lactuca virosa</name>
    <dbReference type="NCBI Taxonomy" id="75947"/>
    <lineage>
        <taxon>Eukaryota</taxon>
        <taxon>Viridiplantae</taxon>
        <taxon>Streptophyta</taxon>
        <taxon>Embryophyta</taxon>
        <taxon>Tracheophyta</taxon>
        <taxon>Spermatophyta</taxon>
        <taxon>Magnoliopsida</taxon>
        <taxon>eudicotyledons</taxon>
        <taxon>Gunneridae</taxon>
        <taxon>Pentapetalae</taxon>
        <taxon>asterids</taxon>
        <taxon>campanulids</taxon>
        <taxon>Asterales</taxon>
        <taxon>Asteraceae</taxon>
        <taxon>Cichorioideae</taxon>
        <taxon>Cichorieae</taxon>
        <taxon>Lactucinae</taxon>
        <taxon>Lactuca</taxon>
    </lineage>
</organism>
<dbReference type="PANTHER" id="PTHR45969">
    <property type="entry name" value="RING ZINC FINGER PROTEIN-RELATED"/>
    <property type="match status" value="1"/>
</dbReference>
<keyword evidence="1" id="KW-0479">Metal-binding</keyword>
<sequence length="96" mass="11149">MLMFHLNNHRHDHDDDVWNIVSTLQFRDVVVIDNTAAITVVNDMCSICLAKFRDTDTVSQLNRCRHVFHTCCMARWKSPDNFSCPLCGSNMFHATY</sequence>
<dbReference type="Gene3D" id="3.30.40.10">
    <property type="entry name" value="Zinc/RING finger domain, C3HC4 (zinc finger)"/>
    <property type="match status" value="1"/>
</dbReference>
<dbReference type="GO" id="GO:0016567">
    <property type="term" value="P:protein ubiquitination"/>
    <property type="evidence" value="ECO:0007669"/>
    <property type="project" value="TreeGrafter"/>
</dbReference>
<evidence type="ECO:0000259" key="5">
    <source>
        <dbReference type="PROSITE" id="PS50089"/>
    </source>
</evidence>
<dbReference type="SMART" id="SM00184">
    <property type="entry name" value="RING"/>
    <property type="match status" value="1"/>
</dbReference>
<dbReference type="InterPro" id="IPR001841">
    <property type="entry name" value="Znf_RING"/>
</dbReference>
<evidence type="ECO:0000256" key="1">
    <source>
        <dbReference type="ARBA" id="ARBA00022723"/>
    </source>
</evidence>
<dbReference type="PROSITE" id="PS50089">
    <property type="entry name" value="ZF_RING_2"/>
    <property type="match status" value="1"/>
</dbReference>
<dbReference type="Pfam" id="PF13639">
    <property type="entry name" value="zf-RING_2"/>
    <property type="match status" value="1"/>
</dbReference>
<accession>A0AAU9NDK7</accession>
<keyword evidence="7" id="KW-1185">Reference proteome</keyword>
<name>A0AAU9NDK7_9ASTR</name>
<evidence type="ECO:0000256" key="2">
    <source>
        <dbReference type="ARBA" id="ARBA00022771"/>
    </source>
</evidence>
<keyword evidence="2 4" id="KW-0863">Zinc-finger</keyword>
<comment type="caution">
    <text evidence="6">The sequence shown here is derived from an EMBL/GenBank/DDBJ whole genome shotgun (WGS) entry which is preliminary data.</text>
</comment>